<dbReference type="PROSITE" id="PS00141">
    <property type="entry name" value="ASP_PROTEASE"/>
    <property type="match status" value="1"/>
</dbReference>
<evidence type="ECO:0000256" key="3">
    <source>
        <dbReference type="ARBA" id="ARBA00022750"/>
    </source>
</evidence>
<evidence type="ECO:0000256" key="4">
    <source>
        <dbReference type="ARBA" id="ARBA00022801"/>
    </source>
</evidence>
<feature type="transmembrane region" description="Helical" evidence="6">
    <location>
        <begin position="45"/>
        <end position="64"/>
    </location>
</feature>
<dbReference type="FunFam" id="2.40.70.10:FF:000034">
    <property type="entry name" value="Aspartyl protease family protein"/>
    <property type="match status" value="1"/>
</dbReference>
<keyword evidence="9" id="KW-1185">Reference proteome</keyword>
<dbReference type="Pfam" id="PF14541">
    <property type="entry name" value="TAXi_C"/>
    <property type="match status" value="1"/>
</dbReference>
<gene>
    <name evidence="8" type="ORF">CIPAW_10G015900</name>
</gene>
<comment type="similarity">
    <text evidence="1">Belongs to the peptidase A1 family.</text>
</comment>
<dbReference type="PANTHER" id="PTHR47967">
    <property type="entry name" value="OS07G0603500 PROTEIN-RELATED"/>
    <property type="match status" value="1"/>
</dbReference>
<evidence type="ECO:0000313" key="9">
    <source>
        <dbReference type="Proteomes" id="UP000811609"/>
    </source>
</evidence>
<reference evidence="8" key="1">
    <citation type="submission" date="2020-12" db="EMBL/GenBank/DDBJ databases">
        <title>WGS assembly of Carya illinoinensis cv. Pawnee.</title>
        <authorList>
            <person name="Platts A."/>
            <person name="Shu S."/>
            <person name="Wright S."/>
            <person name="Barry K."/>
            <person name="Edger P."/>
            <person name="Pires J.C."/>
            <person name="Schmutz J."/>
        </authorList>
    </citation>
    <scope>NUCLEOTIDE SEQUENCE</scope>
    <source>
        <tissue evidence="8">Leaf</tissue>
    </source>
</reference>
<dbReference type="GO" id="GO:0004190">
    <property type="term" value="F:aspartic-type endopeptidase activity"/>
    <property type="evidence" value="ECO:0007669"/>
    <property type="project" value="UniProtKB-KW"/>
</dbReference>
<keyword evidence="6" id="KW-1133">Transmembrane helix</keyword>
<keyword evidence="3" id="KW-0064">Aspartyl protease</keyword>
<dbReference type="InterPro" id="IPR033121">
    <property type="entry name" value="PEPTIDASE_A1"/>
</dbReference>
<dbReference type="AlphaFoldDB" id="A0A8T1P8R1"/>
<evidence type="ECO:0000256" key="1">
    <source>
        <dbReference type="ARBA" id="ARBA00007447"/>
    </source>
</evidence>
<keyword evidence="5" id="KW-0325">Glycoprotein</keyword>
<evidence type="ECO:0000313" key="8">
    <source>
        <dbReference type="EMBL" id="KAG6638151.1"/>
    </source>
</evidence>
<dbReference type="CDD" id="cd05476">
    <property type="entry name" value="pepsin_A_like_plant"/>
    <property type="match status" value="1"/>
</dbReference>
<dbReference type="InterPro" id="IPR051708">
    <property type="entry name" value="Plant_Aspart_Prot_A1"/>
</dbReference>
<feature type="domain" description="Peptidase A1" evidence="7">
    <location>
        <begin position="132"/>
        <end position="501"/>
    </location>
</feature>
<dbReference type="InterPro" id="IPR032861">
    <property type="entry name" value="TAXi_N"/>
</dbReference>
<evidence type="ECO:0000256" key="6">
    <source>
        <dbReference type="SAM" id="Phobius"/>
    </source>
</evidence>
<dbReference type="GO" id="GO:0006508">
    <property type="term" value="P:proteolysis"/>
    <property type="evidence" value="ECO:0007669"/>
    <property type="project" value="UniProtKB-KW"/>
</dbReference>
<proteinExistence type="inferred from homology"/>
<dbReference type="Proteomes" id="UP000811609">
    <property type="component" value="Chromosome 10"/>
</dbReference>
<sequence>MTVVYHLSKTKTAYKPKKAHNSKYSDTLLQANRETKKMRTHSPTAAASALLSLVCVFSLCLFASSSSSITPKTSGITIPISPLFTKHPYSDPIKTLNSLASASLIRASHLKRPKSPSHLPKIQVFPHGYGGYSISLSFGTPPQTIPFVLDTGSSLTWFPCTSRYLCANCVSPSVDKILKFIPRLSSSSKLLGCQNPKCASYFGPDVQSRCQDCSPASQNCSQSCPPYVIQYGLGSTAGLFLSEALDFPEKTFPDFLVGCSIFSTGIPVGNAGFGRGSESLPSQLGLSRFSYCLLSRRFDDTMESSDLVLYGGSGSTKTPGLSYTPFRKNPVSNDTAFREFYYVTLRKVIVGDRTAKIPYKFLVPGADGHGGTIVDSGTTFTFMERPVFDAVAKEFVTQMANYTRAVDIEAQSGLGPCFNIGGKKIVIPDLTFQFKGGAKLTLPLGNYFAFVRDSSVVCLTITTDDVLGSGPSSGPAIIFGSFQQQNFYVEYDLESERLGFRQQSCKK</sequence>
<evidence type="ECO:0000256" key="5">
    <source>
        <dbReference type="ARBA" id="ARBA00023180"/>
    </source>
</evidence>
<comment type="caution">
    <text evidence="8">The sequence shown here is derived from an EMBL/GenBank/DDBJ whole genome shotgun (WGS) entry which is preliminary data.</text>
</comment>
<name>A0A8T1P8R1_CARIL</name>
<keyword evidence="6" id="KW-0472">Membrane</keyword>
<dbReference type="Pfam" id="PF14543">
    <property type="entry name" value="TAXi_N"/>
    <property type="match status" value="1"/>
</dbReference>
<dbReference type="GO" id="GO:0005576">
    <property type="term" value="C:extracellular region"/>
    <property type="evidence" value="ECO:0007669"/>
    <property type="project" value="TreeGrafter"/>
</dbReference>
<accession>A0A8T1P8R1</accession>
<keyword evidence="2" id="KW-0645">Protease</keyword>
<evidence type="ECO:0000259" key="7">
    <source>
        <dbReference type="PROSITE" id="PS51767"/>
    </source>
</evidence>
<dbReference type="PANTHER" id="PTHR47967:SF36">
    <property type="entry name" value="PEPTIDASE A1 DOMAIN-CONTAINING PROTEIN"/>
    <property type="match status" value="1"/>
</dbReference>
<dbReference type="EMBL" id="CM031818">
    <property type="protein sequence ID" value="KAG6638151.1"/>
    <property type="molecule type" value="Genomic_DNA"/>
</dbReference>
<organism evidence="8 9">
    <name type="scientific">Carya illinoinensis</name>
    <name type="common">Pecan</name>
    <dbReference type="NCBI Taxonomy" id="32201"/>
    <lineage>
        <taxon>Eukaryota</taxon>
        <taxon>Viridiplantae</taxon>
        <taxon>Streptophyta</taxon>
        <taxon>Embryophyta</taxon>
        <taxon>Tracheophyta</taxon>
        <taxon>Spermatophyta</taxon>
        <taxon>Magnoliopsida</taxon>
        <taxon>eudicotyledons</taxon>
        <taxon>Gunneridae</taxon>
        <taxon>Pentapetalae</taxon>
        <taxon>rosids</taxon>
        <taxon>fabids</taxon>
        <taxon>Fagales</taxon>
        <taxon>Juglandaceae</taxon>
        <taxon>Carya</taxon>
    </lineage>
</organism>
<keyword evidence="4" id="KW-0378">Hydrolase</keyword>
<evidence type="ECO:0000256" key="2">
    <source>
        <dbReference type="ARBA" id="ARBA00022670"/>
    </source>
</evidence>
<protein>
    <recommendedName>
        <fullName evidence="7">Peptidase A1 domain-containing protein</fullName>
    </recommendedName>
</protein>
<dbReference type="InterPro" id="IPR001969">
    <property type="entry name" value="Aspartic_peptidase_AS"/>
</dbReference>
<dbReference type="InterPro" id="IPR032799">
    <property type="entry name" value="TAXi_C"/>
</dbReference>
<keyword evidence="6" id="KW-0812">Transmembrane</keyword>
<dbReference type="PROSITE" id="PS51767">
    <property type="entry name" value="PEPTIDASE_A1"/>
    <property type="match status" value="1"/>
</dbReference>
<dbReference type="InterPro" id="IPR034161">
    <property type="entry name" value="Pepsin-like_plant"/>
</dbReference>